<dbReference type="Pfam" id="PF08030">
    <property type="entry name" value="NAD_binding_6"/>
    <property type="match status" value="1"/>
</dbReference>
<dbReference type="Proteomes" id="UP001338582">
    <property type="component" value="Chromosome 5"/>
</dbReference>
<keyword evidence="18" id="KW-1185">Reference proteome</keyword>
<evidence type="ECO:0000256" key="3">
    <source>
        <dbReference type="ARBA" id="ARBA00022630"/>
    </source>
</evidence>
<keyword evidence="9" id="KW-0560">Oxidoreductase</keyword>
<feature type="domain" description="FAD-binding FR-type" evidence="16">
    <location>
        <begin position="239"/>
        <end position="360"/>
    </location>
</feature>
<dbReference type="AlphaFoldDB" id="A0AAX4HF57"/>
<dbReference type="InterPro" id="IPR013130">
    <property type="entry name" value="Fe3_Rdtase_TM_dom"/>
</dbReference>
<evidence type="ECO:0000256" key="10">
    <source>
        <dbReference type="ARBA" id="ARBA00023065"/>
    </source>
</evidence>
<organism evidence="17 18">
    <name type="scientific">Australozyma saopauloensis</name>
    <dbReference type="NCBI Taxonomy" id="291208"/>
    <lineage>
        <taxon>Eukaryota</taxon>
        <taxon>Fungi</taxon>
        <taxon>Dikarya</taxon>
        <taxon>Ascomycota</taxon>
        <taxon>Saccharomycotina</taxon>
        <taxon>Pichiomycetes</taxon>
        <taxon>Metschnikowiaceae</taxon>
        <taxon>Australozyma</taxon>
    </lineage>
</organism>
<dbReference type="GO" id="GO:0033215">
    <property type="term" value="P:reductive iron assimilation"/>
    <property type="evidence" value="ECO:0007669"/>
    <property type="project" value="TreeGrafter"/>
</dbReference>
<dbReference type="InterPro" id="IPR013121">
    <property type="entry name" value="Fe_red_NAD-bd_6"/>
</dbReference>
<dbReference type="InterPro" id="IPR013112">
    <property type="entry name" value="FAD-bd_8"/>
</dbReference>
<evidence type="ECO:0000256" key="5">
    <source>
        <dbReference type="ARBA" id="ARBA00022827"/>
    </source>
</evidence>
<dbReference type="GO" id="GO:0000293">
    <property type="term" value="F:ferric-chelate reductase activity"/>
    <property type="evidence" value="ECO:0007669"/>
    <property type="project" value="TreeGrafter"/>
</dbReference>
<evidence type="ECO:0000256" key="2">
    <source>
        <dbReference type="ARBA" id="ARBA00022448"/>
    </source>
</evidence>
<evidence type="ECO:0000256" key="6">
    <source>
        <dbReference type="ARBA" id="ARBA00022857"/>
    </source>
</evidence>
<dbReference type="KEGG" id="asau:88175501"/>
<evidence type="ECO:0000313" key="18">
    <source>
        <dbReference type="Proteomes" id="UP001338582"/>
    </source>
</evidence>
<dbReference type="InterPro" id="IPR017927">
    <property type="entry name" value="FAD-bd_FR_type"/>
</dbReference>
<evidence type="ECO:0000256" key="4">
    <source>
        <dbReference type="ARBA" id="ARBA00022692"/>
    </source>
</evidence>
<evidence type="ECO:0000256" key="12">
    <source>
        <dbReference type="ARBA" id="ARBA00037386"/>
    </source>
</evidence>
<comment type="similarity">
    <text evidence="13">Belongs to the ferric reductase (FRE) family. AIM14 subfamily.</text>
</comment>
<comment type="function">
    <text evidence="12">Probable cell surface metalloreductase. May be involved in iron or copper homeostasis.</text>
</comment>
<evidence type="ECO:0000256" key="13">
    <source>
        <dbReference type="ARBA" id="ARBA00038065"/>
    </source>
</evidence>
<feature type="transmembrane region" description="Helical" evidence="15">
    <location>
        <begin position="65"/>
        <end position="82"/>
    </location>
</feature>
<evidence type="ECO:0000256" key="7">
    <source>
        <dbReference type="ARBA" id="ARBA00022982"/>
    </source>
</evidence>
<gene>
    <name evidence="17" type="ORF">PUMCH_004441</name>
</gene>
<sequence>MDQLQKRHGAHHHDNVKYGYVIFCVSVLYVLIIAFSNFMFMKRWNKRDSPPHSSIWGRLRSVERWWIHIVLWVAIIVGLTFFNIKEPIEQSLTIIKRLGRLAFCIVPLDVLLVIRPSLLTNSYLELITLHKWFSRVIIATSFAHGLGFCVKWILQGVFWSKVLAVKNFLGVLTIVPALALLVISARPVRERMYRLFYVWHNVVVVLFLVPMFWHARPGVSDFILLLVVMLVFQLYQKLSSVHAVGSIQIVDHGSSSLQMLRIQKPTYFPSTWLAGSHVRLSYPMSDVKYWLFPSHPYTIASIPEDRTIDLVVRKGLQFQVFSSLSYSLSNPHVSLPSLFFETAQNVVILCGGSGISFGAPLLRELQTRSNRSVKLVWCISNKNDLFVLNELNITLSVEVYVTREVDRNELGKHFDEQADSLLTNDEAFEMRTLDQDLINSSADQADKLASSKEKIDLRFGRPDLNSIFTNLVSTESSDNHWVIACGPQAMIDEASQWSRSQGVLFFSEHYGF</sequence>
<dbReference type="Pfam" id="PF01794">
    <property type="entry name" value="Ferric_reduct"/>
    <property type="match status" value="1"/>
</dbReference>
<dbReference type="Gene3D" id="3.40.50.80">
    <property type="entry name" value="Nucleotide-binding domain of ferredoxin-NADP reductase (FNR) module"/>
    <property type="match status" value="1"/>
</dbReference>
<dbReference type="PROSITE" id="PS51384">
    <property type="entry name" value="FAD_FR"/>
    <property type="match status" value="1"/>
</dbReference>
<evidence type="ECO:0000256" key="9">
    <source>
        <dbReference type="ARBA" id="ARBA00023002"/>
    </source>
</evidence>
<evidence type="ECO:0000256" key="14">
    <source>
        <dbReference type="ARBA" id="ARBA00039704"/>
    </source>
</evidence>
<keyword evidence="11 15" id="KW-0472">Membrane</keyword>
<feature type="transmembrane region" description="Helical" evidence="15">
    <location>
        <begin position="164"/>
        <end position="183"/>
    </location>
</feature>
<keyword evidence="8 15" id="KW-1133">Transmembrane helix</keyword>
<evidence type="ECO:0000256" key="8">
    <source>
        <dbReference type="ARBA" id="ARBA00022989"/>
    </source>
</evidence>
<evidence type="ECO:0000256" key="11">
    <source>
        <dbReference type="ARBA" id="ARBA00023136"/>
    </source>
</evidence>
<dbReference type="GeneID" id="88175501"/>
<feature type="transmembrane region" description="Helical" evidence="15">
    <location>
        <begin position="94"/>
        <end position="114"/>
    </location>
</feature>
<dbReference type="SUPFAM" id="SSF63380">
    <property type="entry name" value="Riboflavin synthase domain-like"/>
    <property type="match status" value="1"/>
</dbReference>
<comment type="subcellular location">
    <subcellularLocation>
        <location evidence="1">Membrane</location>
        <topology evidence="1">Multi-pass membrane protein</topology>
    </subcellularLocation>
</comment>
<dbReference type="SFLD" id="SFLDF00463">
    <property type="entry name" value="AIM14"/>
    <property type="match status" value="1"/>
</dbReference>
<feature type="transmembrane region" description="Helical" evidence="15">
    <location>
        <begin position="135"/>
        <end position="158"/>
    </location>
</feature>
<dbReference type="EMBL" id="CP138898">
    <property type="protein sequence ID" value="WPK27069.1"/>
    <property type="molecule type" value="Genomic_DNA"/>
</dbReference>
<keyword evidence="5" id="KW-0274">FAD</keyword>
<keyword evidence="10" id="KW-0406">Ion transport</keyword>
<dbReference type="RefSeq" id="XP_062879447.1">
    <property type="nucleotide sequence ID" value="XM_063023377.1"/>
</dbReference>
<dbReference type="InterPro" id="IPR039261">
    <property type="entry name" value="FNR_nucleotide-bd"/>
</dbReference>
<feature type="transmembrane region" description="Helical" evidence="15">
    <location>
        <begin position="195"/>
        <end position="213"/>
    </location>
</feature>
<evidence type="ECO:0000259" key="16">
    <source>
        <dbReference type="PROSITE" id="PS51384"/>
    </source>
</evidence>
<proteinExistence type="inferred from homology"/>
<keyword evidence="4 15" id="KW-0812">Transmembrane</keyword>
<keyword evidence="3" id="KW-0285">Flavoprotein</keyword>
<keyword evidence="6" id="KW-0521">NADP</keyword>
<name>A0AAX4HF57_9ASCO</name>
<evidence type="ECO:0000313" key="17">
    <source>
        <dbReference type="EMBL" id="WPK27069.1"/>
    </source>
</evidence>
<reference evidence="17 18" key="1">
    <citation type="submission" date="2023-10" db="EMBL/GenBank/DDBJ databases">
        <title>Draft Genome Sequence of Candida saopaulonensis from a very Premature Infant with Sepsis.</title>
        <authorList>
            <person name="Ning Y."/>
            <person name="Dai R."/>
            <person name="Xiao M."/>
            <person name="Xu Y."/>
            <person name="Yan Q."/>
            <person name="Zhang L."/>
        </authorList>
    </citation>
    <scope>NUCLEOTIDE SEQUENCE [LARGE SCALE GENOMIC DNA]</scope>
    <source>
        <strain evidence="17 18">19XY460</strain>
    </source>
</reference>
<dbReference type="SFLD" id="SFLDS00052">
    <property type="entry name" value="Ferric_Reductase_Domain"/>
    <property type="match status" value="1"/>
</dbReference>
<dbReference type="Pfam" id="PF08022">
    <property type="entry name" value="FAD_binding_8"/>
    <property type="match status" value="1"/>
</dbReference>
<keyword evidence="7" id="KW-0249">Electron transport</keyword>
<dbReference type="CDD" id="cd06186">
    <property type="entry name" value="NOX_Duox_like_FAD_NADP"/>
    <property type="match status" value="1"/>
</dbReference>
<keyword evidence="2" id="KW-0813">Transport</keyword>
<protein>
    <recommendedName>
        <fullName evidence="14">Probable metalloreductase AIM14</fullName>
    </recommendedName>
</protein>
<dbReference type="SFLD" id="SFLDG01168">
    <property type="entry name" value="Ferric_reductase_subgroup_(FRE"/>
    <property type="match status" value="1"/>
</dbReference>
<evidence type="ECO:0000256" key="1">
    <source>
        <dbReference type="ARBA" id="ARBA00004141"/>
    </source>
</evidence>
<dbReference type="SUPFAM" id="SSF52343">
    <property type="entry name" value="Ferredoxin reductase-like, C-terminal NADP-linked domain"/>
    <property type="match status" value="1"/>
</dbReference>
<evidence type="ECO:0000256" key="15">
    <source>
        <dbReference type="SAM" id="Phobius"/>
    </source>
</evidence>
<dbReference type="PANTHER" id="PTHR11972:SF198">
    <property type="entry name" value="METALLOREDUCTASE AIM14-RELATED"/>
    <property type="match status" value="1"/>
</dbReference>
<dbReference type="PANTHER" id="PTHR11972">
    <property type="entry name" value="NADPH OXIDASE"/>
    <property type="match status" value="1"/>
</dbReference>
<dbReference type="InterPro" id="IPR050369">
    <property type="entry name" value="RBOH/FRE"/>
</dbReference>
<dbReference type="GO" id="GO:0005886">
    <property type="term" value="C:plasma membrane"/>
    <property type="evidence" value="ECO:0007669"/>
    <property type="project" value="TreeGrafter"/>
</dbReference>
<dbReference type="InterPro" id="IPR017938">
    <property type="entry name" value="Riboflavin_synthase-like_b-brl"/>
</dbReference>
<feature type="transmembrane region" description="Helical" evidence="15">
    <location>
        <begin position="20"/>
        <end position="40"/>
    </location>
</feature>
<accession>A0AAX4HF57</accession>